<evidence type="ECO:0000259" key="1">
    <source>
        <dbReference type="PROSITE" id="PS51819"/>
    </source>
</evidence>
<dbReference type="Proteomes" id="UP000063699">
    <property type="component" value="Chromosome"/>
</dbReference>
<feature type="domain" description="VOC" evidence="1">
    <location>
        <begin position="4"/>
        <end position="118"/>
    </location>
</feature>
<dbReference type="RefSeq" id="WP_054289760.1">
    <property type="nucleotide sequence ID" value="NZ_CP012752.1"/>
</dbReference>
<sequence length="243" mass="26410">MATRLVNVIFGTTDPGALAEFWSKLLGWEVVAEHGEIDVRAPSSQGWEFDLVFGEEAGAKTAPNRIHLDLASASLDDQAAIIERARALGAEPVDIGQRDVPWEVMVDLEGNEFCVLEPREVYSDTGALAAIVVNAQDAGELAGFWSEAAGFRRSDKPAGDVGLRAPNGRGPWLEFQHGHAAKAARSRNRLHLDVRPFAGDDQAAEVARLCRLGARKLDIGQTDVPWEVMADPEDNEFCVLSPR</sequence>
<dbReference type="PANTHER" id="PTHR35908">
    <property type="entry name" value="HYPOTHETICAL FUSION PROTEIN"/>
    <property type="match status" value="1"/>
</dbReference>
<name>A0A0N9HSD2_9PSEU</name>
<dbReference type="EMBL" id="CP012752">
    <property type="protein sequence ID" value="ALG07850.1"/>
    <property type="molecule type" value="Genomic_DNA"/>
</dbReference>
<gene>
    <name evidence="2" type="ORF">AOZ06_13835</name>
</gene>
<dbReference type="PROSITE" id="PS51819">
    <property type="entry name" value="VOC"/>
    <property type="match status" value="1"/>
</dbReference>
<dbReference type="OrthoDB" id="3212826at2"/>
<dbReference type="STRING" id="860235.AOZ06_13835"/>
<evidence type="ECO:0000313" key="3">
    <source>
        <dbReference type="Proteomes" id="UP000063699"/>
    </source>
</evidence>
<keyword evidence="3" id="KW-1185">Reference proteome</keyword>
<organism evidence="2 3">
    <name type="scientific">Kibdelosporangium phytohabitans</name>
    <dbReference type="NCBI Taxonomy" id="860235"/>
    <lineage>
        <taxon>Bacteria</taxon>
        <taxon>Bacillati</taxon>
        <taxon>Actinomycetota</taxon>
        <taxon>Actinomycetes</taxon>
        <taxon>Pseudonocardiales</taxon>
        <taxon>Pseudonocardiaceae</taxon>
        <taxon>Kibdelosporangium</taxon>
    </lineage>
</organism>
<dbReference type="Gene3D" id="3.10.180.10">
    <property type="entry name" value="2,3-Dihydroxybiphenyl 1,2-Dioxygenase, domain 1"/>
    <property type="match status" value="2"/>
</dbReference>
<dbReference type="SUPFAM" id="SSF54593">
    <property type="entry name" value="Glyoxalase/Bleomycin resistance protein/Dihydroxybiphenyl dioxygenase"/>
    <property type="match status" value="2"/>
</dbReference>
<dbReference type="PANTHER" id="PTHR35908:SF1">
    <property type="entry name" value="CONSERVED PROTEIN"/>
    <property type="match status" value="1"/>
</dbReference>
<protein>
    <recommendedName>
        <fullName evidence="1">VOC domain-containing protein</fullName>
    </recommendedName>
</protein>
<dbReference type="KEGG" id="kphy:AOZ06_13835"/>
<reference evidence="2 3" key="1">
    <citation type="submission" date="2015-07" db="EMBL/GenBank/DDBJ databases">
        <title>Genome sequencing of Kibdelosporangium phytohabitans.</title>
        <authorList>
            <person name="Qin S."/>
            <person name="Xing K."/>
        </authorList>
    </citation>
    <scope>NUCLEOTIDE SEQUENCE [LARGE SCALE GENOMIC DNA]</scope>
    <source>
        <strain evidence="2 3">KLBMP1111</strain>
    </source>
</reference>
<dbReference type="InterPro" id="IPR041581">
    <property type="entry name" value="Glyoxalase_6"/>
</dbReference>
<dbReference type="CDD" id="cd06587">
    <property type="entry name" value="VOC"/>
    <property type="match status" value="2"/>
</dbReference>
<accession>A0A0N9HSD2</accession>
<evidence type="ECO:0000313" key="2">
    <source>
        <dbReference type="EMBL" id="ALG07850.1"/>
    </source>
</evidence>
<dbReference type="InterPro" id="IPR037523">
    <property type="entry name" value="VOC_core"/>
</dbReference>
<dbReference type="AlphaFoldDB" id="A0A0N9HSD2"/>
<dbReference type="InterPro" id="IPR029068">
    <property type="entry name" value="Glyas_Bleomycin-R_OHBP_Dase"/>
</dbReference>
<proteinExistence type="predicted"/>
<dbReference type="Pfam" id="PF18029">
    <property type="entry name" value="Glyoxalase_6"/>
    <property type="match status" value="2"/>
</dbReference>